<evidence type="ECO:0000313" key="2">
    <source>
        <dbReference type="EMBL" id="RVQ69182.1"/>
    </source>
</evidence>
<dbReference type="Pfam" id="PF01963">
    <property type="entry name" value="TraB_PrgY_gumN"/>
    <property type="match status" value="1"/>
</dbReference>
<proteinExistence type="predicted"/>
<evidence type="ECO:0000313" key="3">
    <source>
        <dbReference type="Proteomes" id="UP000283003"/>
    </source>
</evidence>
<name>A0A437H0Z4_9SPHN</name>
<reference evidence="2 3" key="1">
    <citation type="submission" date="2018-12" db="EMBL/GenBank/DDBJ databases">
        <title>Croceicoccus ponticola sp. nov., a lipolytic bacterium isolated from seawater.</title>
        <authorList>
            <person name="Yoon J.-H."/>
        </authorList>
    </citation>
    <scope>NUCLEOTIDE SEQUENCE [LARGE SCALE GENOMIC DNA]</scope>
    <source>
        <strain evidence="2 3">GM-16</strain>
    </source>
</reference>
<feature type="chain" id="PRO_5019323787" evidence="1">
    <location>
        <begin position="25"/>
        <end position="291"/>
    </location>
</feature>
<keyword evidence="3" id="KW-1185">Reference proteome</keyword>
<organism evidence="2 3">
    <name type="scientific">Croceicoccus ponticola</name>
    <dbReference type="NCBI Taxonomy" id="2217664"/>
    <lineage>
        <taxon>Bacteria</taxon>
        <taxon>Pseudomonadati</taxon>
        <taxon>Pseudomonadota</taxon>
        <taxon>Alphaproteobacteria</taxon>
        <taxon>Sphingomonadales</taxon>
        <taxon>Erythrobacteraceae</taxon>
        <taxon>Croceicoccus</taxon>
    </lineage>
</organism>
<gene>
    <name evidence="2" type="ORF">EKN06_02995</name>
</gene>
<dbReference type="Proteomes" id="UP000283003">
    <property type="component" value="Unassembled WGS sequence"/>
</dbReference>
<dbReference type="RefSeq" id="WP_127611372.1">
    <property type="nucleotide sequence ID" value="NZ_RXOL01000001.1"/>
</dbReference>
<feature type="signal peptide" evidence="1">
    <location>
        <begin position="1"/>
        <end position="24"/>
    </location>
</feature>
<comment type="caution">
    <text evidence="2">The sequence shown here is derived from an EMBL/GenBank/DDBJ whole genome shotgun (WGS) entry which is preliminary data.</text>
</comment>
<accession>A0A437H0Z4</accession>
<dbReference type="PANTHER" id="PTHR40590:SF1">
    <property type="entry name" value="CYTOPLASMIC PROTEIN"/>
    <property type="match status" value="1"/>
</dbReference>
<dbReference type="AlphaFoldDB" id="A0A437H0Z4"/>
<dbReference type="InterPro" id="IPR047111">
    <property type="entry name" value="YbaP-like"/>
</dbReference>
<dbReference type="OrthoDB" id="9806326at2"/>
<evidence type="ECO:0000256" key="1">
    <source>
        <dbReference type="SAM" id="SignalP"/>
    </source>
</evidence>
<keyword evidence="1" id="KW-0732">Signal</keyword>
<dbReference type="CDD" id="cd14789">
    <property type="entry name" value="Tiki"/>
    <property type="match status" value="1"/>
</dbReference>
<sequence>MSNHLLNLCLAPLFLIVAGCGSSAEPALWRVDRADAASGAEPAGWLFGTIHALPAGTDWHGDTLDMALADADVLMVEISDLDRAEGERILTKLAIDPSLPPIRDRVSPLYRDELEDVMDEAGADPANFNYVETWAAALTLASMLQQRSRLDPDHGVDQSLIADWQGRPVIGLETTEEQFRIFDQLSGDEQQALLESLVAQAEEMAPEALSDAWIAGDTDKLAGLMDMGFEANSDLRAALLGRRNRRWVGPIVGQLQDGKQPFVAVGAGHMGGNDGLIALLEARGWKVTRVQ</sequence>
<protein>
    <submittedName>
        <fullName evidence="2">TraB/GumN family protein</fullName>
    </submittedName>
</protein>
<dbReference type="EMBL" id="RXOL01000001">
    <property type="protein sequence ID" value="RVQ69182.1"/>
    <property type="molecule type" value="Genomic_DNA"/>
</dbReference>
<dbReference type="PANTHER" id="PTHR40590">
    <property type="entry name" value="CYTOPLASMIC PROTEIN-RELATED"/>
    <property type="match status" value="1"/>
</dbReference>
<dbReference type="InterPro" id="IPR002816">
    <property type="entry name" value="TraB/PrgY/GumN_fam"/>
</dbReference>